<dbReference type="InterPro" id="IPR036388">
    <property type="entry name" value="WH-like_DNA-bd_sf"/>
</dbReference>
<dbReference type="InterPro" id="IPR019887">
    <property type="entry name" value="Tscrpt_reg_AsnC/Lrp_C"/>
</dbReference>
<protein>
    <submittedName>
        <fullName evidence="7">AsnC family transcriptional regulator</fullName>
    </submittedName>
    <submittedName>
        <fullName evidence="6">Transcriptional regulator, AsnC family</fullName>
    </submittedName>
</protein>
<dbReference type="Proteomes" id="UP000058613">
    <property type="component" value="Chromosome"/>
</dbReference>
<reference evidence="7 9" key="2">
    <citation type="submission" date="2017-05" db="EMBL/GenBank/DDBJ databases">
        <title>The draft genome of the hyperthermophilic archaeon 'Pyrodictium delaneyi strain Hulk', an iron and nitrate reducer, reveals the capacity for sulfate reduction.</title>
        <authorList>
            <person name="Demey L.M."/>
            <person name="Miller C."/>
            <person name="Manzella M."/>
            <person name="Reguera G."/>
            <person name="Kashefi K."/>
        </authorList>
    </citation>
    <scope>NUCLEOTIDE SEQUENCE [LARGE SCALE GENOMIC DNA]</scope>
    <source>
        <strain evidence="7 9">Hulk</strain>
    </source>
</reference>
<gene>
    <name evidence="7" type="ORF">Pdsh_09930</name>
    <name evidence="6" type="ORF">Pyrde_0664</name>
</gene>
<name>A0A0P0N286_9CREN</name>
<dbReference type="InterPro" id="IPR053483">
    <property type="entry name" value="HTH-Lysine_Regulator"/>
</dbReference>
<evidence type="ECO:0000256" key="3">
    <source>
        <dbReference type="ARBA" id="ARBA00023163"/>
    </source>
</evidence>
<dbReference type="InterPro" id="IPR011008">
    <property type="entry name" value="Dimeric_a/b-barrel"/>
</dbReference>
<keyword evidence="2" id="KW-0238">DNA-binding</keyword>
<dbReference type="SUPFAM" id="SSF46785">
    <property type="entry name" value="Winged helix' DNA-binding domain"/>
    <property type="match status" value="1"/>
</dbReference>
<organism evidence="6 8">
    <name type="scientific">Pyrodictium delaneyi</name>
    <dbReference type="NCBI Taxonomy" id="1273541"/>
    <lineage>
        <taxon>Archaea</taxon>
        <taxon>Thermoproteota</taxon>
        <taxon>Thermoprotei</taxon>
        <taxon>Desulfurococcales</taxon>
        <taxon>Pyrodictiaceae</taxon>
        <taxon>Pyrodictium</taxon>
    </lineage>
</organism>
<dbReference type="Proteomes" id="UP000196694">
    <property type="component" value="Unassembled WGS sequence"/>
</dbReference>
<dbReference type="GO" id="GO:0043565">
    <property type="term" value="F:sequence-specific DNA binding"/>
    <property type="evidence" value="ECO:0007669"/>
    <property type="project" value="InterPro"/>
</dbReference>
<evidence type="ECO:0000313" key="9">
    <source>
        <dbReference type="Proteomes" id="UP000196694"/>
    </source>
</evidence>
<dbReference type="AlphaFoldDB" id="A0A0P0N286"/>
<dbReference type="NCBIfam" id="NF040947">
    <property type="entry name" value="trans_reg_LysM"/>
    <property type="match status" value="1"/>
</dbReference>
<dbReference type="EMBL" id="NCQP01000007">
    <property type="protein sequence ID" value="OWJ54155.1"/>
    <property type="molecule type" value="Genomic_DNA"/>
</dbReference>
<dbReference type="GO" id="GO:0043200">
    <property type="term" value="P:response to amino acid"/>
    <property type="evidence" value="ECO:0007669"/>
    <property type="project" value="TreeGrafter"/>
</dbReference>
<dbReference type="PRINTS" id="PR00033">
    <property type="entry name" value="HTHASNC"/>
</dbReference>
<proteinExistence type="predicted"/>
<feature type="domain" description="HTH asnC-type" evidence="5">
    <location>
        <begin position="9"/>
        <end position="72"/>
    </location>
</feature>
<dbReference type="EMBL" id="CP013011">
    <property type="protein sequence ID" value="ALL00714.1"/>
    <property type="molecule type" value="Genomic_DNA"/>
</dbReference>
<dbReference type="Pfam" id="PF01037">
    <property type="entry name" value="AsnC_trans_reg"/>
    <property type="match status" value="1"/>
</dbReference>
<comment type="pathway">
    <text evidence="4">Amino-acid biosynthesis.</text>
</comment>
<dbReference type="InterPro" id="IPR019888">
    <property type="entry name" value="Tscrpt_reg_AsnC-like"/>
</dbReference>
<evidence type="ECO:0000256" key="4">
    <source>
        <dbReference type="ARBA" id="ARBA00029440"/>
    </source>
</evidence>
<dbReference type="PANTHER" id="PTHR30154:SF50">
    <property type="entry name" value="TRANSCRIPTIONAL REGULATOR, ASNC FAMILY"/>
    <property type="match status" value="1"/>
</dbReference>
<keyword evidence="3" id="KW-0804">Transcription</keyword>
<dbReference type="KEGG" id="pdl:Pyrde_0664"/>
<evidence type="ECO:0000313" key="7">
    <source>
        <dbReference type="EMBL" id="OWJ54155.1"/>
    </source>
</evidence>
<evidence type="ECO:0000259" key="5">
    <source>
        <dbReference type="PROSITE" id="PS50956"/>
    </source>
</evidence>
<sequence length="145" mass="16385">MQGQQKPNIDEIDLKLLRLLRDNARMSYARLAQELGLSESAVRKRIAKLIKTGVIKKFTIIYDTGSEIRAFILVRTQPPVSVPEVSKKILSLDLVEAVYEVTGDYDILVVIRGEKIDDVNRCIDFIRSIPGVSGTNSMIVLRQWV</sequence>
<dbReference type="Gene3D" id="3.30.70.920">
    <property type="match status" value="1"/>
</dbReference>
<evidence type="ECO:0000313" key="6">
    <source>
        <dbReference type="EMBL" id="ALL00714.1"/>
    </source>
</evidence>
<dbReference type="InterPro" id="IPR000485">
    <property type="entry name" value="AsnC-type_HTH_dom"/>
</dbReference>
<dbReference type="SMART" id="SM00344">
    <property type="entry name" value="HTH_ASNC"/>
    <property type="match status" value="1"/>
</dbReference>
<dbReference type="PROSITE" id="PS50956">
    <property type="entry name" value="HTH_ASNC_2"/>
    <property type="match status" value="1"/>
</dbReference>
<dbReference type="SUPFAM" id="SSF54909">
    <property type="entry name" value="Dimeric alpha+beta barrel"/>
    <property type="match status" value="1"/>
</dbReference>
<dbReference type="InterPro" id="IPR036390">
    <property type="entry name" value="WH_DNA-bd_sf"/>
</dbReference>
<dbReference type="RefSeq" id="WP_055408194.1">
    <property type="nucleotide sequence ID" value="NZ_CP013011.1"/>
</dbReference>
<accession>A0A0P0N286</accession>
<evidence type="ECO:0000313" key="8">
    <source>
        <dbReference type="Proteomes" id="UP000058613"/>
    </source>
</evidence>
<dbReference type="Gene3D" id="1.10.10.10">
    <property type="entry name" value="Winged helix-like DNA-binding domain superfamily/Winged helix DNA-binding domain"/>
    <property type="match status" value="1"/>
</dbReference>
<dbReference type="Pfam" id="PF13412">
    <property type="entry name" value="HTH_24"/>
    <property type="match status" value="1"/>
</dbReference>
<dbReference type="PANTHER" id="PTHR30154">
    <property type="entry name" value="LEUCINE-RESPONSIVE REGULATORY PROTEIN"/>
    <property type="match status" value="1"/>
</dbReference>
<keyword evidence="9" id="KW-1185">Reference proteome</keyword>
<dbReference type="OrthoDB" id="14434at2157"/>
<dbReference type="STRING" id="1273541.Pyrde_0664"/>
<evidence type="ECO:0000256" key="1">
    <source>
        <dbReference type="ARBA" id="ARBA00023015"/>
    </source>
</evidence>
<keyword evidence="1" id="KW-0805">Transcription regulation</keyword>
<dbReference type="GeneID" id="26099000"/>
<reference evidence="6 8" key="1">
    <citation type="submission" date="2015-10" db="EMBL/GenBank/DDBJ databases">
        <title>Complete genome sequence of hyperthermophilic archaeon Pyrodictium delaneyi Su06.</title>
        <authorList>
            <person name="Jung J.-H."/>
            <person name="Lin J."/>
            <person name="Holden J.F."/>
            <person name="Park C.-S."/>
        </authorList>
    </citation>
    <scope>NUCLEOTIDE SEQUENCE [LARGE SCALE GENOMIC DNA]</scope>
    <source>
        <strain evidence="6 8">Su06</strain>
    </source>
</reference>
<dbReference type="GO" id="GO:0005829">
    <property type="term" value="C:cytosol"/>
    <property type="evidence" value="ECO:0007669"/>
    <property type="project" value="TreeGrafter"/>
</dbReference>
<evidence type="ECO:0000256" key="2">
    <source>
        <dbReference type="ARBA" id="ARBA00023125"/>
    </source>
</evidence>